<feature type="domain" description="Ionotropic glutamate receptor C-terminal" evidence="4">
    <location>
        <begin position="31"/>
        <end position="252"/>
    </location>
</feature>
<evidence type="ECO:0000313" key="6">
    <source>
        <dbReference type="Proteomes" id="UP000269097"/>
    </source>
</evidence>
<dbReference type="InterPro" id="IPR001320">
    <property type="entry name" value="Iontro_rcpt_C"/>
</dbReference>
<gene>
    <name evidence="5" type="ORF">EAV92_20070</name>
</gene>
<feature type="chain" id="PRO_5018084111" evidence="2">
    <location>
        <begin position="19"/>
        <end position="263"/>
    </location>
</feature>
<dbReference type="KEGG" id="coh:EAV92_20070"/>
<dbReference type="AlphaFoldDB" id="A0A3G3K2C8"/>
<sequence>MKKWGLFALAALLVVALAACGKKDSGSGAKVYKFATDAAYSPMELMDKDKVVGFDADFLDAVMKEAGLDYQLVNTGWDPMLQSVKDGKEYAGGISSVSITDERKQTYDYSAPYFESTNMILSKAGSGLKTGQDLKDKKVAVQISTTADTIMSDIMGKDNTNLKRFDSNALAFTEMESGGVDAVVADVAIVGEYLKQHPDKNLEGNLDPSFPSEFYGILLPKGSDLKAKIDPAIKKVLESGKYAEIYKKWIGKEPNVQNVLNAK</sequence>
<dbReference type="PANTHER" id="PTHR35936">
    <property type="entry name" value="MEMBRANE-BOUND LYTIC MUREIN TRANSGLYCOSYLASE F"/>
    <property type="match status" value="1"/>
</dbReference>
<keyword evidence="6" id="KW-1185">Reference proteome</keyword>
<dbReference type="InterPro" id="IPR001638">
    <property type="entry name" value="Solute-binding_3/MltF_N"/>
</dbReference>
<feature type="signal peptide" evidence="2">
    <location>
        <begin position="1"/>
        <end position="18"/>
    </location>
</feature>
<dbReference type="EMBL" id="CP033433">
    <property type="protein sequence ID" value="AYQ74656.1"/>
    <property type="molecule type" value="Genomic_DNA"/>
</dbReference>
<evidence type="ECO:0000256" key="2">
    <source>
        <dbReference type="SAM" id="SignalP"/>
    </source>
</evidence>
<dbReference type="PANTHER" id="PTHR35936:SF17">
    <property type="entry name" value="ARGININE-BINDING EXTRACELLULAR PROTEIN ARTP"/>
    <property type="match status" value="1"/>
</dbReference>
<organism evidence="5 6">
    <name type="scientific">Cohnella candidum</name>
    <dbReference type="NCBI Taxonomy" id="2674991"/>
    <lineage>
        <taxon>Bacteria</taxon>
        <taxon>Bacillati</taxon>
        <taxon>Bacillota</taxon>
        <taxon>Bacilli</taxon>
        <taxon>Bacillales</taxon>
        <taxon>Paenibacillaceae</taxon>
        <taxon>Cohnella</taxon>
    </lineage>
</organism>
<dbReference type="PROSITE" id="PS51257">
    <property type="entry name" value="PROKAR_LIPOPROTEIN"/>
    <property type="match status" value="1"/>
</dbReference>
<dbReference type="SMART" id="SM00079">
    <property type="entry name" value="PBPe"/>
    <property type="match status" value="1"/>
</dbReference>
<keyword evidence="1 2" id="KW-0732">Signal</keyword>
<dbReference type="GO" id="GO:0015276">
    <property type="term" value="F:ligand-gated monoatomic ion channel activity"/>
    <property type="evidence" value="ECO:0007669"/>
    <property type="project" value="InterPro"/>
</dbReference>
<evidence type="ECO:0000256" key="1">
    <source>
        <dbReference type="ARBA" id="ARBA00022729"/>
    </source>
</evidence>
<name>A0A3G3K2C8_9BACL</name>
<dbReference type="SUPFAM" id="SSF53850">
    <property type="entry name" value="Periplasmic binding protein-like II"/>
    <property type="match status" value="1"/>
</dbReference>
<accession>A0A3G3K2C8</accession>
<feature type="domain" description="Solute-binding protein family 3/N-terminal" evidence="3">
    <location>
        <begin position="31"/>
        <end position="253"/>
    </location>
</feature>
<evidence type="ECO:0000259" key="4">
    <source>
        <dbReference type="SMART" id="SM00079"/>
    </source>
</evidence>
<dbReference type="RefSeq" id="WP_123042736.1">
    <property type="nucleotide sequence ID" value="NZ_CP033433.1"/>
</dbReference>
<dbReference type="GO" id="GO:0016020">
    <property type="term" value="C:membrane"/>
    <property type="evidence" value="ECO:0007669"/>
    <property type="project" value="InterPro"/>
</dbReference>
<evidence type="ECO:0000313" key="5">
    <source>
        <dbReference type="EMBL" id="AYQ74656.1"/>
    </source>
</evidence>
<protein>
    <submittedName>
        <fullName evidence="5">Basic amino acid ABC transporter substrate-binding protein</fullName>
    </submittedName>
</protein>
<reference evidence="5 6" key="1">
    <citation type="submission" date="2018-10" db="EMBL/GenBank/DDBJ databases">
        <title>Genome Sequence of Cohnella sp.</title>
        <authorList>
            <person name="Srinivasan S."/>
            <person name="Kim M.K."/>
        </authorList>
    </citation>
    <scope>NUCLEOTIDE SEQUENCE [LARGE SCALE GENOMIC DNA]</scope>
    <source>
        <strain evidence="5 6">18JY8-7</strain>
    </source>
</reference>
<evidence type="ECO:0000259" key="3">
    <source>
        <dbReference type="SMART" id="SM00062"/>
    </source>
</evidence>
<dbReference type="SMART" id="SM00062">
    <property type="entry name" value="PBPb"/>
    <property type="match status" value="1"/>
</dbReference>
<dbReference type="Gene3D" id="3.40.190.10">
    <property type="entry name" value="Periplasmic binding protein-like II"/>
    <property type="match status" value="2"/>
</dbReference>
<dbReference type="Pfam" id="PF00497">
    <property type="entry name" value="SBP_bac_3"/>
    <property type="match status" value="1"/>
</dbReference>
<proteinExistence type="predicted"/>
<dbReference type="Proteomes" id="UP000269097">
    <property type="component" value="Chromosome"/>
</dbReference>